<evidence type="ECO:0000313" key="1">
    <source>
        <dbReference type="EMBL" id="KAF9074094.1"/>
    </source>
</evidence>
<reference evidence="1" key="1">
    <citation type="submission" date="2020-11" db="EMBL/GenBank/DDBJ databases">
        <authorList>
            <consortium name="DOE Joint Genome Institute"/>
            <person name="Ahrendt S."/>
            <person name="Riley R."/>
            <person name="Andreopoulos W."/>
            <person name="Labutti K."/>
            <person name="Pangilinan J."/>
            <person name="Ruiz-Duenas F.J."/>
            <person name="Barrasa J.M."/>
            <person name="Sanchez-Garcia M."/>
            <person name="Camarero S."/>
            <person name="Miyauchi S."/>
            <person name="Serrano A."/>
            <person name="Linde D."/>
            <person name="Babiker R."/>
            <person name="Drula E."/>
            <person name="Ayuso-Fernandez I."/>
            <person name="Pacheco R."/>
            <person name="Padilla G."/>
            <person name="Ferreira P."/>
            <person name="Barriuso J."/>
            <person name="Kellner H."/>
            <person name="Castanera R."/>
            <person name="Alfaro M."/>
            <person name="Ramirez L."/>
            <person name="Pisabarro A.G."/>
            <person name="Kuo A."/>
            <person name="Tritt A."/>
            <person name="Lipzen A."/>
            <person name="He G."/>
            <person name="Yan M."/>
            <person name="Ng V."/>
            <person name="Cullen D."/>
            <person name="Martin F."/>
            <person name="Rosso M.-N."/>
            <person name="Henrissat B."/>
            <person name="Hibbett D."/>
            <person name="Martinez A.T."/>
            <person name="Grigoriev I.V."/>
        </authorList>
    </citation>
    <scope>NUCLEOTIDE SEQUENCE</scope>
    <source>
        <strain evidence="1">AH 40177</strain>
    </source>
</reference>
<gene>
    <name evidence="1" type="ORF">BDP27DRAFT_218438</name>
</gene>
<keyword evidence="2" id="KW-1185">Reference proteome</keyword>
<dbReference type="EMBL" id="JADNRY010000014">
    <property type="protein sequence ID" value="KAF9074094.1"/>
    <property type="molecule type" value="Genomic_DNA"/>
</dbReference>
<comment type="caution">
    <text evidence="1">The sequence shown here is derived from an EMBL/GenBank/DDBJ whole genome shotgun (WGS) entry which is preliminary data.</text>
</comment>
<accession>A0A9P5Q3G2</accession>
<sequence length="166" mass="19810">MKTIVQYQDQFLLYDIDWLIFLLQDNLFYPFTQSNLVGVLWSLCSQNTGDHDIRNYRSWYDFQKHFLPPLRTSSLKPLLPLANRPKPGRRERTQRISRTVREELEESDRFECALAHRKWIYRHGLYAKTNQRSDSAYIYSMFLPLIPVSGHSRHPHQPSSLDLLEI</sequence>
<dbReference type="Proteomes" id="UP000772434">
    <property type="component" value="Unassembled WGS sequence"/>
</dbReference>
<organism evidence="1 2">
    <name type="scientific">Rhodocollybia butyracea</name>
    <dbReference type="NCBI Taxonomy" id="206335"/>
    <lineage>
        <taxon>Eukaryota</taxon>
        <taxon>Fungi</taxon>
        <taxon>Dikarya</taxon>
        <taxon>Basidiomycota</taxon>
        <taxon>Agaricomycotina</taxon>
        <taxon>Agaricomycetes</taxon>
        <taxon>Agaricomycetidae</taxon>
        <taxon>Agaricales</taxon>
        <taxon>Marasmiineae</taxon>
        <taxon>Omphalotaceae</taxon>
        <taxon>Rhodocollybia</taxon>
    </lineage>
</organism>
<dbReference type="OrthoDB" id="21204at2759"/>
<protein>
    <submittedName>
        <fullName evidence="1">Uncharacterized protein</fullName>
    </submittedName>
</protein>
<proteinExistence type="predicted"/>
<name>A0A9P5Q3G2_9AGAR</name>
<evidence type="ECO:0000313" key="2">
    <source>
        <dbReference type="Proteomes" id="UP000772434"/>
    </source>
</evidence>
<dbReference type="AlphaFoldDB" id="A0A9P5Q3G2"/>